<evidence type="ECO:0000256" key="3">
    <source>
        <dbReference type="ARBA" id="ARBA00022630"/>
    </source>
</evidence>
<dbReference type="PANTHER" id="PTHR43884">
    <property type="entry name" value="ACYL-COA DEHYDROGENASE"/>
    <property type="match status" value="1"/>
</dbReference>
<dbReference type="Proteomes" id="UP001240150">
    <property type="component" value="Chromosome"/>
</dbReference>
<reference evidence="9 10" key="1">
    <citation type="submission" date="2023-06" db="EMBL/GenBank/DDBJ databases">
        <authorList>
            <person name="Yushchuk O."/>
            <person name="Binda E."/>
            <person name="Ruckert-Reed C."/>
            <person name="Fedorenko V."/>
            <person name="Kalinowski J."/>
            <person name="Marinelli F."/>
        </authorList>
    </citation>
    <scope>NUCLEOTIDE SEQUENCE [LARGE SCALE GENOMIC DNA]</scope>
    <source>
        <strain evidence="9 10">NRRL 3884</strain>
    </source>
</reference>
<dbReference type="Gene3D" id="1.10.540.10">
    <property type="entry name" value="Acyl-CoA dehydrogenase/oxidase, N-terminal domain"/>
    <property type="match status" value="1"/>
</dbReference>
<dbReference type="InterPro" id="IPR009100">
    <property type="entry name" value="AcylCoA_DH/oxidase_NM_dom_sf"/>
</dbReference>
<organism evidence="9 10">
    <name type="scientific">Actinoplanes oblitus</name>
    <dbReference type="NCBI Taxonomy" id="3040509"/>
    <lineage>
        <taxon>Bacteria</taxon>
        <taxon>Bacillati</taxon>
        <taxon>Actinomycetota</taxon>
        <taxon>Actinomycetes</taxon>
        <taxon>Micromonosporales</taxon>
        <taxon>Micromonosporaceae</taxon>
        <taxon>Actinoplanes</taxon>
    </lineage>
</organism>
<dbReference type="EMBL" id="CP126980">
    <property type="protein sequence ID" value="WIM92905.1"/>
    <property type="molecule type" value="Genomic_DNA"/>
</dbReference>
<dbReference type="SUPFAM" id="SSF56645">
    <property type="entry name" value="Acyl-CoA dehydrogenase NM domain-like"/>
    <property type="match status" value="1"/>
</dbReference>
<accession>A0ABY8W513</accession>
<dbReference type="Pfam" id="PF02771">
    <property type="entry name" value="Acyl-CoA_dh_N"/>
    <property type="match status" value="1"/>
</dbReference>
<dbReference type="InterPro" id="IPR006091">
    <property type="entry name" value="Acyl-CoA_Oxase/DH_mid-dom"/>
</dbReference>
<evidence type="ECO:0000256" key="1">
    <source>
        <dbReference type="ARBA" id="ARBA00001974"/>
    </source>
</evidence>
<dbReference type="InterPro" id="IPR037069">
    <property type="entry name" value="AcylCoA_DH/ox_N_sf"/>
</dbReference>
<dbReference type="PANTHER" id="PTHR43884:SF12">
    <property type="entry name" value="ISOVALERYL-COA DEHYDROGENASE, MITOCHONDRIAL-RELATED"/>
    <property type="match status" value="1"/>
</dbReference>
<dbReference type="RefSeq" id="WP_284914112.1">
    <property type="nucleotide sequence ID" value="NZ_CP126980.1"/>
</dbReference>
<proteinExistence type="inferred from homology"/>
<dbReference type="Pfam" id="PF02770">
    <property type="entry name" value="Acyl-CoA_dh_M"/>
    <property type="match status" value="1"/>
</dbReference>
<evidence type="ECO:0000259" key="6">
    <source>
        <dbReference type="Pfam" id="PF00441"/>
    </source>
</evidence>
<dbReference type="InterPro" id="IPR046373">
    <property type="entry name" value="Acyl-CoA_Oxase/DH_mid-dom_sf"/>
</dbReference>
<keyword evidence="10" id="KW-1185">Reference proteome</keyword>
<protein>
    <submittedName>
        <fullName evidence="9">Acyl-CoA dehydrogenase family protein</fullName>
    </submittedName>
</protein>
<dbReference type="Pfam" id="PF00441">
    <property type="entry name" value="Acyl-CoA_dh_1"/>
    <property type="match status" value="1"/>
</dbReference>
<evidence type="ECO:0000259" key="7">
    <source>
        <dbReference type="Pfam" id="PF02770"/>
    </source>
</evidence>
<dbReference type="SUPFAM" id="SSF47203">
    <property type="entry name" value="Acyl-CoA dehydrogenase C-terminal domain-like"/>
    <property type="match status" value="2"/>
</dbReference>
<evidence type="ECO:0000313" key="9">
    <source>
        <dbReference type="EMBL" id="WIM92905.1"/>
    </source>
</evidence>
<evidence type="ECO:0000256" key="5">
    <source>
        <dbReference type="RuleBase" id="RU362125"/>
    </source>
</evidence>
<evidence type="ECO:0000256" key="2">
    <source>
        <dbReference type="ARBA" id="ARBA00009347"/>
    </source>
</evidence>
<dbReference type="InterPro" id="IPR036250">
    <property type="entry name" value="AcylCo_DH-like_C"/>
</dbReference>
<gene>
    <name evidence="9" type="ORF">ACTOB_004863</name>
</gene>
<feature type="domain" description="Acyl-CoA dehydrogenase/oxidase N-terminal" evidence="8">
    <location>
        <begin position="13"/>
        <end position="122"/>
    </location>
</feature>
<name>A0ABY8W513_9ACTN</name>
<dbReference type="Gene3D" id="2.40.110.10">
    <property type="entry name" value="Butyryl-CoA Dehydrogenase, subunit A, domain 2"/>
    <property type="match status" value="1"/>
</dbReference>
<keyword evidence="4 5" id="KW-0274">FAD</keyword>
<feature type="domain" description="Acyl-CoA dehydrogenase/oxidase C-terminal" evidence="6">
    <location>
        <begin position="236"/>
        <end position="387"/>
    </location>
</feature>
<evidence type="ECO:0000259" key="8">
    <source>
        <dbReference type="Pfam" id="PF02771"/>
    </source>
</evidence>
<keyword evidence="3 5" id="KW-0285">Flavoprotein</keyword>
<dbReference type="Gene3D" id="1.20.140.10">
    <property type="entry name" value="Butyryl-CoA Dehydrogenase, subunit A, domain 3"/>
    <property type="match status" value="2"/>
</dbReference>
<dbReference type="InterPro" id="IPR013786">
    <property type="entry name" value="AcylCoA_DH/ox_N"/>
</dbReference>
<feature type="domain" description="Acyl-CoA oxidase/dehydrogenase middle" evidence="7">
    <location>
        <begin position="128"/>
        <end position="223"/>
    </location>
</feature>
<keyword evidence="5" id="KW-0560">Oxidoreductase</keyword>
<comment type="cofactor">
    <cofactor evidence="1 5">
        <name>FAD</name>
        <dbReference type="ChEBI" id="CHEBI:57692"/>
    </cofactor>
</comment>
<sequence length="552" mass="58515">MSTRTTGLDPDTLAMMLSALDDFAAGALPDSRLLELDHEDVCPEDVLRAMCGDDLGVHLVFVPEEYGGLGGGAFDAYRVCERLARVDIGVATGVFATFLGSDPILVGATPEQRKEWLGRIAEQGTMFAYGATEPEAGSDLGALTTTATPVENGGRVTAYRLTGRKQWISNGSIADVTTVLALAPGGPSWFVVEKGTPGFTAAPPEDKHGIRLSNTAALFLDDVEVPAEHLVGRVEGRGLQQAQQVFGYTRVMVAAFGLGGGWAALERAIGYSQQRVQGGTLLAAKQGYTHKLIVPHVVRLEAARAFLEQTAALIDAGDSPAEALNTAGAIAKYLATESGNAAAEAAIQAHGGYGYTRPYLVEKIKRDVRITTIYEGTSEILEMTIARDRWQQHLKTRGEYYRDAARELAGLPDACGAPAAALALDCLAELMEACRAGRLTRHQHILLRLGELIAYAESAAALARRAAGTPAPKADRRFTPDALAAISRVFAREAALKVAEEGLRWIVGAGSTALAATLPLDRVRAVQAGLIADLDRIADAVYGRAPTQETPS</sequence>
<dbReference type="InterPro" id="IPR009075">
    <property type="entry name" value="AcylCo_DH/oxidase_C"/>
</dbReference>
<evidence type="ECO:0000313" key="10">
    <source>
        <dbReference type="Proteomes" id="UP001240150"/>
    </source>
</evidence>
<evidence type="ECO:0000256" key="4">
    <source>
        <dbReference type="ARBA" id="ARBA00022827"/>
    </source>
</evidence>
<comment type="similarity">
    <text evidence="2 5">Belongs to the acyl-CoA dehydrogenase family.</text>
</comment>